<evidence type="ECO:0000256" key="10">
    <source>
        <dbReference type="ARBA" id="ARBA00023128"/>
    </source>
</evidence>
<dbReference type="GO" id="GO:0008289">
    <property type="term" value="F:lipid binding"/>
    <property type="evidence" value="ECO:0007669"/>
    <property type="project" value="UniProtKB-KW"/>
</dbReference>
<keyword evidence="16" id="KW-1185">Reference proteome</keyword>
<dbReference type="InterPro" id="IPR012762">
    <property type="entry name" value="Ubiq_biosynth_COQ9"/>
</dbReference>
<keyword evidence="7" id="KW-0862">Zinc</keyword>
<dbReference type="Proteomes" id="UP001209570">
    <property type="component" value="Unassembled WGS sequence"/>
</dbReference>
<evidence type="ECO:0000256" key="12">
    <source>
        <dbReference type="PROSITE-ProRule" id="PRU00091"/>
    </source>
</evidence>
<dbReference type="Pfam" id="PF08511">
    <property type="entry name" value="COQ9"/>
    <property type="match status" value="1"/>
</dbReference>
<evidence type="ECO:0000256" key="7">
    <source>
        <dbReference type="ARBA" id="ARBA00022833"/>
    </source>
</evidence>
<feature type="compositionally biased region" description="Low complexity" evidence="13">
    <location>
        <begin position="622"/>
        <end position="639"/>
    </location>
</feature>
<dbReference type="PANTHER" id="PTHR43102">
    <property type="entry name" value="SLR1143 PROTEIN"/>
    <property type="match status" value="1"/>
</dbReference>
<dbReference type="InterPro" id="IPR013718">
    <property type="entry name" value="COQ9_C"/>
</dbReference>
<dbReference type="InterPro" id="IPR048674">
    <property type="entry name" value="COQ9_HTH"/>
</dbReference>
<dbReference type="PANTHER" id="PTHR43102:SF2">
    <property type="entry name" value="GAF DOMAIN-CONTAINING PROTEIN"/>
    <property type="match status" value="1"/>
</dbReference>
<feature type="region of interest" description="Disordered" evidence="13">
    <location>
        <begin position="1228"/>
        <end position="1254"/>
    </location>
</feature>
<evidence type="ECO:0000256" key="2">
    <source>
        <dbReference type="ARBA" id="ARBA00004749"/>
    </source>
</evidence>
<keyword evidence="8" id="KW-0809">Transit peptide</keyword>
<keyword evidence="6 12" id="KW-0863">Zinc-finger</keyword>
<dbReference type="Pfam" id="PF01363">
    <property type="entry name" value="FYVE"/>
    <property type="match status" value="1"/>
</dbReference>
<feature type="compositionally biased region" description="Basic and acidic residues" evidence="13">
    <location>
        <begin position="608"/>
        <end position="621"/>
    </location>
</feature>
<dbReference type="InterPro" id="IPR011011">
    <property type="entry name" value="Znf_FYVE_PHD"/>
</dbReference>
<evidence type="ECO:0000256" key="11">
    <source>
        <dbReference type="ARBA" id="ARBA00058104"/>
    </source>
</evidence>
<dbReference type="GO" id="GO:0008270">
    <property type="term" value="F:zinc ion binding"/>
    <property type="evidence" value="ECO:0007669"/>
    <property type="project" value="UniProtKB-KW"/>
</dbReference>
<dbReference type="SUPFAM" id="SSF57903">
    <property type="entry name" value="FYVE/PHD zinc finger"/>
    <property type="match status" value="1"/>
</dbReference>
<dbReference type="CDD" id="cd00065">
    <property type="entry name" value="FYVE_like_SF"/>
    <property type="match status" value="1"/>
</dbReference>
<dbReference type="NCBIfam" id="TIGR02396">
    <property type="entry name" value="diverge_rpsU"/>
    <property type="match status" value="1"/>
</dbReference>
<evidence type="ECO:0000256" key="13">
    <source>
        <dbReference type="SAM" id="MobiDB-lite"/>
    </source>
</evidence>
<feature type="domain" description="FYVE-type" evidence="14">
    <location>
        <begin position="412"/>
        <end position="468"/>
    </location>
</feature>
<feature type="region of interest" description="Disordered" evidence="13">
    <location>
        <begin position="1"/>
        <end position="25"/>
    </location>
</feature>
<dbReference type="Pfam" id="PF21392">
    <property type="entry name" value="COQ9_N"/>
    <property type="match status" value="1"/>
</dbReference>
<protein>
    <recommendedName>
        <fullName evidence="14">FYVE-type domain-containing protein</fullName>
    </recommendedName>
</protein>
<evidence type="ECO:0000256" key="1">
    <source>
        <dbReference type="ARBA" id="ARBA00004173"/>
    </source>
</evidence>
<feature type="compositionally biased region" description="Low complexity" evidence="13">
    <location>
        <begin position="1"/>
        <end position="11"/>
    </location>
</feature>
<feature type="region of interest" description="Disordered" evidence="13">
    <location>
        <begin position="512"/>
        <end position="532"/>
    </location>
</feature>
<dbReference type="InterPro" id="IPR029016">
    <property type="entry name" value="GAF-like_dom_sf"/>
</dbReference>
<evidence type="ECO:0000256" key="9">
    <source>
        <dbReference type="ARBA" id="ARBA00023121"/>
    </source>
</evidence>
<reference evidence="15" key="1">
    <citation type="submission" date="2021-12" db="EMBL/GenBank/DDBJ databases">
        <title>Prjna785345.</title>
        <authorList>
            <person name="Rujirawat T."/>
            <person name="Krajaejun T."/>
        </authorList>
    </citation>
    <scope>NUCLEOTIDE SEQUENCE</scope>
    <source>
        <strain evidence="15">Pi057C3</strain>
    </source>
</reference>
<proteinExistence type="inferred from homology"/>
<evidence type="ECO:0000256" key="4">
    <source>
        <dbReference type="ARBA" id="ARBA00022688"/>
    </source>
</evidence>
<dbReference type="Gene3D" id="3.30.40.10">
    <property type="entry name" value="Zinc/RING finger domain, C3HC4 (zinc finger)"/>
    <property type="match status" value="1"/>
</dbReference>
<dbReference type="SMART" id="SM00064">
    <property type="entry name" value="FYVE"/>
    <property type="match status" value="1"/>
</dbReference>
<comment type="function">
    <text evidence="11">Membrane-associated protein that warps the membrane surface to access and bind aromatic isoprenes with high specificity, including ubiquinone (CoQ) isoprene intermediates and presents them directly to COQ7, therefore facilitating the COQ7-mediated hydroxylase step. Participates in the biosynthesis of coenzyme Q, also named ubiquinone, an essential lipid-soluble electron transporter for aerobic cellular respiration.</text>
</comment>
<accession>A0AAD5LXN7</accession>
<dbReference type="GO" id="GO:0006744">
    <property type="term" value="P:ubiquinone biosynthetic process"/>
    <property type="evidence" value="ECO:0007669"/>
    <property type="project" value="UniProtKB-KW"/>
</dbReference>
<dbReference type="SUPFAM" id="SSF55781">
    <property type="entry name" value="GAF domain-like"/>
    <property type="match status" value="1"/>
</dbReference>
<comment type="similarity">
    <text evidence="3">Belongs to the COQ9 family.</text>
</comment>
<dbReference type="Gene3D" id="1.10.357.10">
    <property type="entry name" value="Tetracycline Repressor, domain 2"/>
    <property type="match status" value="1"/>
</dbReference>
<dbReference type="FunFam" id="1.10.357.10:FF:000004">
    <property type="entry name" value="Ubiquinone biosynthesis protein COQ9, mitochondrial"/>
    <property type="match status" value="1"/>
</dbReference>
<dbReference type="GO" id="GO:0005739">
    <property type="term" value="C:mitochondrion"/>
    <property type="evidence" value="ECO:0007669"/>
    <property type="project" value="UniProtKB-SubCell"/>
</dbReference>
<comment type="caution">
    <text evidence="15">The sequence shown here is derived from an EMBL/GenBank/DDBJ whole genome shotgun (WGS) entry which is preliminary data.</text>
</comment>
<feature type="region of interest" description="Disordered" evidence="13">
    <location>
        <begin position="608"/>
        <end position="650"/>
    </location>
</feature>
<keyword evidence="10" id="KW-0496">Mitochondrion</keyword>
<evidence type="ECO:0000256" key="6">
    <source>
        <dbReference type="ARBA" id="ARBA00022771"/>
    </source>
</evidence>
<feature type="compositionally biased region" description="Polar residues" evidence="13">
    <location>
        <begin position="1162"/>
        <end position="1175"/>
    </location>
</feature>
<sequence>MASSSSSSTASDARRLRSRPPTPRKGLYAYVGRQVVELMSDQQLLGDVRLVLSSLRSIVARPHFHGPYWTTKRRKHGVDMYEFDPSLPRRAVPMNPHGARRYALTPRHAPSAPTPHPIDLRHRPSAPLHYGFQSRHQLPNPGLDMSFAAVAQCELNCHLDEVMDTLFSDEPRDMALATKALWGSTVQRADLLYSQSVVPDVASPFSWEHRGPGAWHEARGPGQLALKSVTLRSSTLGVQWPSALRKGERLCVTTYTQREPSTSEAFHVVKTLPLDVHDRIACGQTHSALESGSGVDHLAVGYYLKGMYSPMGGHRTKVVVCAYVSTSGGALDDVATTAEASSPALSRWSMRTSELERRSRPSPSVPASARRLVRDLAKAARGFERVVARRRFGQQSFVYFPTDRETFRGIESTCIVCRKRFGLLRRDHYCQLCGHLVCRKCSHKHEIEAVSGAVRENRLCYPCVARVNSCVFVDEELWRDLDRPVILDSDGLTPAPLDAVHARAIGFDTRDAKRERELDGENEYSSSPWDSVAPSLGFDRSYGSTASSSQATTRPELQVAEDLFSPNPRRRADALVALTQAVIATTPTRGARGCSVDPTVVAEYLDKRPTEPHSDDHDHGASSDSKTAVPVAVRSATPASPSPSPSPSSCTLALTVDRSAMDSICEVATSRLRCCAAFVVLSDASRLQHVVGVHASGAMRQSLETTRVDIPIAAMSHRALTIVPDAQQDARLRDNPLIRSHGIRLLACFPIASREQLGIIAALCVADVSRRATIGQNDRVTMQTLCELAADLLARTDATVIAMDEDQKQQVGSCLSAPLASLRDDLQFAIMKAEQLTVLDPRAPPSSKRNPMEIKSLNDVFAVFGYSPEDFIDRHDQCIIFKRIRAELETLLRELSTSTKKYDKAVLLRDRLRAIKHEFIEMQGTYEKRRQDQEQAQFQRGVTLSKARCETNCATRTALSEREIQFKKDDLLRTHAVEREQLESFLRRLPEPHVKFSKLLLELKDTEANLARLKLFEDAKNVYVRADAMEKEERARNTANFEKYKETKRALLRQKHQEEIAELDEKLLEKKYILMRSNDSSRSIESQRVKNLWHDMGHAHTMDLHEKKIFSTNPTPSVRKNHVTSSTLRGQQLLSTVQGKRLEVASLCAIHDSENGTVPHGSRQTSILDGGHSNTRSSSSSRRMKMAPAVRTIARNALSHALRSAPRQTIHRASKLTVAALSHHAGGSVSTSTVRSFSTGHEQQTAGTAASSSPETRILEHALQHVAAQGWSVEALAAGARDVGYPSVAHGMLPRGAIELVDFYMDKCFEETRRTLAAHTAELQAMSVTDRLKFGIRTRLELMTPVRGTWPQAMAIGALPQNAPGTMQKLGRLADEIWYFAGDKSTDASWYTKRAILTGIYASTELFMLSDESPNFEETWRFLDRRVEETVMLGELPRNINDVAGMMTIGIQSILSAAVSLAGPLSSQIVKSSPLGQVANPIATISSVVPPSVAAGLAAGLPPNPLGAPVQPFDGLGNTIESKDLREIEEELEKLGGAEGAKPRK</sequence>
<keyword evidence="9" id="KW-0446">Lipid-binding</keyword>
<keyword evidence="4" id="KW-0831">Ubiquinone biosynthesis</keyword>
<comment type="pathway">
    <text evidence="2">Cofactor biosynthesis; ubiquinone biosynthesis.</text>
</comment>
<gene>
    <name evidence="15" type="ORF">P43SY_001731</name>
</gene>
<evidence type="ECO:0000256" key="3">
    <source>
        <dbReference type="ARBA" id="ARBA00010766"/>
    </source>
</evidence>
<dbReference type="InterPro" id="IPR013083">
    <property type="entry name" value="Znf_RING/FYVE/PHD"/>
</dbReference>
<evidence type="ECO:0000256" key="5">
    <source>
        <dbReference type="ARBA" id="ARBA00022723"/>
    </source>
</evidence>
<comment type="subcellular location">
    <subcellularLocation>
        <location evidence="1">Mitochondrion</location>
    </subcellularLocation>
</comment>
<evidence type="ECO:0000313" key="16">
    <source>
        <dbReference type="Proteomes" id="UP001209570"/>
    </source>
</evidence>
<feature type="compositionally biased region" description="Polar residues" evidence="13">
    <location>
        <begin position="1241"/>
        <end position="1254"/>
    </location>
</feature>
<dbReference type="Gene3D" id="3.30.450.40">
    <property type="match status" value="1"/>
</dbReference>
<organism evidence="15 16">
    <name type="scientific">Pythium insidiosum</name>
    <name type="common">Pythiosis disease agent</name>
    <dbReference type="NCBI Taxonomy" id="114742"/>
    <lineage>
        <taxon>Eukaryota</taxon>
        <taxon>Sar</taxon>
        <taxon>Stramenopiles</taxon>
        <taxon>Oomycota</taxon>
        <taxon>Peronosporomycetes</taxon>
        <taxon>Pythiales</taxon>
        <taxon>Pythiaceae</taxon>
        <taxon>Pythium</taxon>
    </lineage>
</organism>
<feature type="compositionally biased region" description="Low complexity" evidence="13">
    <location>
        <begin position="1228"/>
        <end position="1240"/>
    </location>
</feature>
<evidence type="ECO:0000313" key="15">
    <source>
        <dbReference type="EMBL" id="KAJ0395863.1"/>
    </source>
</evidence>
<evidence type="ECO:0000256" key="8">
    <source>
        <dbReference type="ARBA" id="ARBA00022946"/>
    </source>
</evidence>
<dbReference type="InterPro" id="IPR000306">
    <property type="entry name" value="Znf_FYVE"/>
</dbReference>
<evidence type="ECO:0000259" key="14">
    <source>
        <dbReference type="PROSITE" id="PS50178"/>
    </source>
</evidence>
<dbReference type="EMBL" id="JAKCXM010000322">
    <property type="protein sequence ID" value="KAJ0395863.1"/>
    <property type="molecule type" value="Genomic_DNA"/>
</dbReference>
<dbReference type="InterPro" id="IPR017455">
    <property type="entry name" value="Znf_FYVE-rel"/>
</dbReference>
<feature type="region of interest" description="Disordered" evidence="13">
    <location>
        <begin position="1153"/>
        <end position="1186"/>
    </location>
</feature>
<keyword evidence="5" id="KW-0479">Metal-binding</keyword>
<name>A0AAD5LXN7_PYTIN</name>
<dbReference type="PROSITE" id="PS50178">
    <property type="entry name" value="ZF_FYVE"/>
    <property type="match status" value="1"/>
</dbReference>